<feature type="region of interest" description="Disordered" evidence="9">
    <location>
        <begin position="387"/>
        <end position="413"/>
    </location>
</feature>
<dbReference type="InterPro" id="IPR045192">
    <property type="entry name" value="AP180-like"/>
</dbReference>
<feature type="compositionally biased region" description="Polar residues" evidence="9">
    <location>
        <begin position="344"/>
        <end position="367"/>
    </location>
</feature>
<accession>A0ABD3UHL9</accession>
<dbReference type="SUPFAM" id="SSF48464">
    <property type="entry name" value="ENTH/VHS domain"/>
    <property type="match status" value="1"/>
</dbReference>
<keyword evidence="5" id="KW-0333">Golgi apparatus</keyword>
<evidence type="ECO:0000313" key="11">
    <source>
        <dbReference type="EMBL" id="KAL3849009.1"/>
    </source>
</evidence>
<comment type="caution">
    <text evidence="11">The sequence shown here is derived from an EMBL/GenBank/DDBJ whole genome shotgun (WGS) entry which is preliminary data.</text>
</comment>
<dbReference type="FunFam" id="1.20.58.150:FF:000005">
    <property type="entry name" value="putative clathrin assembly protein At2g25430"/>
    <property type="match status" value="1"/>
</dbReference>
<proteinExistence type="predicted"/>
<dbReference type="EMBL" id="JBJXBP010000001">
    <property type="protein sequence ID" value="KAL3849009.1"/>
    <property type="molecule type" value="Genomic_DNA"/>
</dbReference>
<dbReference type="AlphaFoldDB" id="A0ABD3UHL9"/>
<evidence type="ECO:0000256" key="8">
    <source>
        <dbReference type="ARBA" id="ARBA00023329"/>
    </source>
</evidence>
<evidence type="ECO:0000259" key="10">
    <source>
        <dbReference type="PROSITE" id="PS50942"/>
    </source>
</evidence>
<name>A0ABD3UHL9_9LAMI</name>
<evidence type="ECO:0000256" key="6">
    <source>
        <dbReference type="ARBA" id="ARBA00023136"/>
    </source>
</evidence>
<dbReference type="Proteomes" id="UP001634393">
    <property type="component" value="Unassembled WGS sequence"/>
</dbReference>
<dbReference type="SUPFAM" id="SSF89009">
    <property type="entry name" value="GAT-like domain"/>
    <property type="match status" value="1"/>
</dbReference>
<sequence length="604" mass="67599">MPSKIQKAIAAVKDQTSIGLARVTNNTSSNLEIAVLKATTHDDVPINDKYVYEVLQLVSSDKHHAAACARALGKRIGRTRNWVVALKSLMLVLRIFQDGDPYFPREVLHAMKRGAKILNLSSFRNDSNSSPWDFTAFVRTFALYLDERLECFLTGKLQRRYIHGERENPAYNRTKSQGTRRPNEPMHDMKPAMLLDKISYWQRLLDRAIATRPTGAAKTNRLVQISLYAIIQESFDLYKDISDGLTLLLDSFFHLQYQNCVSAFQTCIKATKQFEELSAFYSLCKTIGIGRSSEYPSVQTISEELIETLQEFLKDNSFPSNAKPTNRLMILPSSSPRSNRNNSYGGQSEFSFTNTDVSSERTSGAGTQCTSLEELIRATESGTNLPSISIDLETYPGPDQRDDAFGVNDTGSTRSLPVTNSIIDLMSLDDWSDQEENEPHQNQSQNGFLDSVSSKNWELVLAETVSSNTTNSLDAFPTPVEENQPTGGELVLFEAAPPQEAQVQQPVLTNTHYNPFLQDSDESAAVLNGQSDISTPTFQVVPTFSVQNSNQDLFSMKNENDPFACVDAFSGEQQILGSSMNQQDFLQEQELWVRNQNKIIAKHI</sequence>
<dbReference type="CDD" id="cd16987">
    <property type="entry name" value="ANTH_N_AP180_plant"/>
    <property type="match status" value="1"/>
</dbReference>
<dbReference type="Gene3D" id="1.20.58.150">
    <property type="entry name" value="ANTH domain"/>
    <property type="match status" value="1"/>
</dbReference>
<comment type="subcellular location">
    <subcellularLocation>
        <location evidence="1">Cytoplasmic vesicle</location>
        <location evidence="1">Clathrin-coated vesicle</location>
    </subcellularLocation>
    <subcellularLocation>
        <location evidence="2">Golgi apparatus</location>
    </subcellularLocation>
    <subcellularLocation>
        <location evidence="3">Membrane</location>
        <location evidence="3">Clathrin-coated pit</location>
    </subcellularLocation>
</comment>
<keyword evidence="6" id="KW-0472">Membrane</keyword>
<dbReference type="Pfam" id="PF07651">
    <property type="entry name" value="ANTH"/>
    <property type="match status" value="1"/>
</dbReference>
<evidence type="ECO:0000256" key="2">
    <source>
        <dbReference type="ARBA" id="ARBA00004555"/>
    </source>
</evidence>
<organism evidence="11 12">
    <name type="scientific">Penstemon smallii</name>
    <dbReference type="NCBI Taxonomy" id="265156"/>
    <lineage>
        <taxon>Eukaryota</taxon>
        <taxon>Viridiplantae</taxon>
        <taxon>Streptophyta</taxon>
        <taxon>Embryophyta</taxon>
        <taxon>Tracheophyta</taxon>
        <taxon>Spermatophyta</taxon>
        <taxon>Magnoliopsida</taxon>
        <taxon>eudicotyledons</taxon>
        <taxon>Gunneridae</taxon>
        <taxon>Pentapetalae</taxon>
        <taxon>asterids</taxon>
        <taxon>lamiids</taxon>
        <taxon>Lamiales</taxon>
        <taxon>Plantaginaceae</taxon>
        <taxon>Cheloneae</taxon>
        <taxon>Penstemon</taxon>
    </lineage>
</organism>
<feature type="compositionally biased region" description="Low complexity" evidence="9">
    <location>
        <begin position="332"/>
        <end position="343"/>
    </location>
</feature>
<evidence type="ECO:0000313" key="12">
    <source>
        <dbReference type="Proteomes" id="UP001634393"/>
    </source>
</evidence>
<dbReference type="GO" id="GO:0030136">
    <property type="term" value="C:clathrin-coated vesicle"/>
    <property type="evidence" value="ECO:0007669"/>
    <property type="project" value="UniProtKB-SubCell"/>
</dbReference>
<evidence type="ECO:0000256" key="5">
    <source>
        <dbReference type="ARBA" id="ARBA00023034"/>
    </source>
</evidence>
<feature type="region of interest" description="Disordered" evidence="9">
    <location>
        <begin position="317"/>
        <end position="367"/>
    </location>
</feature>
<dbReference type="InterPro" id="IPR013809">
    <property type="entry name" value="ENTH"/>
</dbReference>
<dbReference type="InterPro" id="IPR011417">
    <property type="entry name" value="ANTH_dom"/>
</dbReference>
<dbReference type="GO" id="GO:0005794">
    <property type="term" value="C:Golgi apparatus"/>
    <property type="evidence" value="ECO:0007669"/>
    <property type="project" value="UniProtKB-SubCell"/>
</dbReference>
<dbReference type="PANTHER" id="PTHR22951:SF75">
    <property type="entry name" value="CLATHRIN COAT ASSEMBLY PROTEIN AP180"/>
    <property type="match status" value="1"/>
</dbReference>
<dbReference type="FunFam" id="1.25.40.90:FF:000019">
    <property type="entry name" value="Clathrin coat assembly protein"/>
    <property type="match status" value="1"/>
</dbReference>
<gene>
    <name evidence="11" type="ORF">ACJIZ3_010891</name>
</gene>
<keyword evidence="8" id="KW-0968">Cytoplasmic vesicle</keyword>
<feature type="domain" description="ENTH" evidence="10">
    <location>
        <begin position="23"/>
        <end position="159"/>
    </location>
</feature>
<dbReference type="PROSITE" id="PS50942">
    <property type="entry name" value="ENTH"/>
    <property type="match status" value="1"/>
</dbReference>
<dbReference type="GO" id="GO:0006897">
    <property type="term" value="P:endocytosis"/>
    <property type="evidence" value="ECO:0007669"/>
    <property type="project" value="UniProtKB-KW"/>
</dbReference>
<evidence type="ECO:0000256" key="1">
    <source>
        <dbReference type="ARBA" id="ARBA00004132"/>
    </source>
</evidence>
<dbReference type="PANTHER" id="PTHR22951">
    <property type="entry name" value="CLATHRIN ASSEMBLY PROTEIN"/>
    <property type="match status" value="1"/>
</dbReference>
<keyword evidence="12" id="KW-1185">Reference proteome</keyword>
<keyword evidence="7" id="KW-0168">Coated pit</keyword>
<evidence type="ECO:0000256" key="7">
    <source>
        <dbReference type="ARBA" id="ARBA00023176"/>
    </source>
</evidence>
<protein>
    <recommendedName>
        <fullName evidence="10">ENTH domain-containing protein</fullName>
    </recommendedName>
</protein>
<dbReference type="InterPro" id="IPR014712">
    <property type="entry name" value="ANTH_dom_sf"/>
</dbReference>
<evidence type="ECO:0000256" key="9">
    <source>
        <dbReference type="SAM" id="MobiDB-lite"/>
    </source>
</evidence>
<keyword evidence="4" id="KW-0254">Endocytosis</keyword>
<evidence type="ECO:0000256" key="4">
    <source>
        <dbReference type="ARBA" id="ARBA00022583"/>
    </source>
</evidence>
<dbReference type="SMART" id="SM00273">
    <property type="entry name" value="ENTH"/>
    <property type="match status" value="1"/>
</dbReference>
<dbReference type="Gene3D" id="1.25.40.90">
    <property type="match status" value="1"/>
</dbReference>
<dbReference type="GO" id="GO:0005905">
    <property type="term" value="C:clathrin-coated pit"/>
    <property type="evidence" value="ECO:0007669"/>
    <property type="project" value="UniProtKB-SubCell"/>
</dbReference>
<reference evidence="11 12" key="1">
    <citation type="submission" date="2024-12" db="EMBL/GenBank/DDBJ databases">
        <title>The unique morphological basis and parallel evolutionary history of personate flowers in Penstemon.</title>
        <authorList>
            <person name="Depatie T.H."/>
            <person name="Wessinger C.A."/>
        </authorList>
    </citation>
    <scope>NUCLEOTIDE SEQUENCE [LARGE SCALE GENOMIC DNA]</scope>
    <source>
        <strain evidence="11">WTNN_2</strain>
        <tissue evidence="11">Leaf</tissue>
    </source>
</reference>
<dbReference type="InterPro" id="IPR048050">
    <property type="entry name" value="ANTH_N_plant"/>
</dbReference>
<evidence type="ECO:0000256" key="3">
    <source>
        <dbReference type="ARBA" id="ARBA00004600"/>
    </source>
</evidence>
<dbReference type="InterPro" id="IPR008942">
    <property type="entry name" value="ENTH_VHS"/>
</dbReference>